<accession>A0A9Q9AVT1</accession>
<name>A0A9Q9AVT1_9PEZI</name>
<dbReference type="AlphaFoldDB" id="A0A9Q9AVT1"/>
<sequence length="107" mass="11945">MSHHRSGSQVDWSTEFMNVHDISKQILINAEVLFPKQTDMRVITGKLSKNQLYAAVVARDFATPDVKANGVAFRIIAQGPNEGDRRPAVLKLLDDIEKRVAKEVMGI</sequence>
<keyword evidence="2" id="KW-1185">Reference proteome</keyword>
<organism evidence="1 2">
    <name type="scientific">Septoria linicola</name>
    <dbReference type="NCBI Taxonomy" id="215465"/>
    <lineage>
        <taxon>Eukaryota</taxon>
        <taxon>Fungi</taxon>
        <taxon>Dikarya</taxon>
        <taxon>Ascomycota</taxon>
        <taxon>Pezizomycotina</taxon>
        <taxon>Dothideomycetes</taxon>
        <taxon>Dothideomycetidae</taxon>
        <taxon>Mycosphaerellales</taxon>
        <taxon>Mycosphaerellaceae</taxon>
        <taxon>Septoria</taxon>
    </lineage>
</organism>
<proteinExistence type="predicted"/>
<evidence type="ECO:0000313" key="2">
    <source>
        <dbReference type="Proteomes" id="UP001056384"/>
    </source>
</evidence>
<evidence type="ECO:0000313" key="1">
    <source>
        <dbReference type="EMBL" id="USW53470.1"/>
    </source>
</evidence>
<protein>
    <submittedName>
        <fullName evidence="1">Uncharacterized protein</fullName>
    </submittedName>
</protein>
<reference evidence="1" key="1">
    <citation type="submission" date="2022-06" db="EMBL/GenBank/DDBJ databases">
        <title>Complete genome sequences of two strains of the flax pathogen Septoria linicola.</title>
        <authorList>
            <person name="Lapalu N."/>
            <person name="Simon A."/>
            <person name="Demenou B."/>
            <person name="Paumier D."/>
            <person name="Guillot M.-P."/>
            <person name="Gout L."/>
            <person name="Valade R."/>
        </authorList>
    </citation>
    <scope>NUCLEOTIDE SEQUENCE</scope>
    <source>
        <strain evidence="1">SE15195</strain>
    </source>
</reference>
<gene>
    <name evidence="1" type="ORF">Slin15195_G067890</name>
</gene>
<dbReference type="EMBL" id="CP099422">
    <property type="protein sequence ID" value="USW53470.1"/>
    <property type="molecule type" value="Genomic_DNA"/>
</dbReference>
<dbReference type="Proteomes" id="UP001056384">
    <property type="component" value="Chromosome 5"/>
</dbReference>